<gene>
    <name evidence="1" type="ORF">HX018_07940</name>
</gene>
<comment type="caution">
    <text evidence="1">The sequence shown here is derived from an EMBL/GenBank/DDBJ whole genome shotgun (WGS) entry which is preliminary data.</text>
</comment>
<name>A0ABT7NLT1_9SPHI</name>
<evidence type="ECO:0000313" key="2">
    <source>
        <dbReference type="Proteomes" id="UP001170954"/>
    </source>
</evidence>
<sequence>MARRLTSLAVSRRFADCLQQATWLNSSAFVSSIQLRYFANSPSHWATLYQTDRK</sequence>
<organism evidence="1 2">
    <name type="scientific">Sphingobacterium hotanense</name>
    <dbReference type="NCBI Taxonomy" id="649196"/>
    <lineage>
        <taxon>Bacteria</taxon>
        <taxon>Pseudomonadati</taxon>
        <taxon>Bacteroidota</taxon>
        <taxon>Sphingobacteriia</taxon>
        <taxon>Sphingobacteriales</taxon>
        <taxon>Sphingobacteriaceae</taxon>
        <taxon>Sphingobacterium</taxon>
    </lineage>
</organism>
<accession>A0ABT7NLT1</accession>
<reference evidence="1" key="2">
    <citation type="journal article" date="2022" name="Sci. Total Environ.">
        <title>Prevalence, transmission, and molecular epidemiology of tet(X)-positive bacteria among humans, animals, and environmental niches in China: An epidemiological, and genomic-based study.</title>
        <authorList>
            <person name="Dong N."/>
            <person name="Zeng Y."/>
            <person name="Cai C."/>
            <person name="Sun C."/>
            <person name="Lu J."/>
            <person name="Liu C."/>
            <person name="Zhou H."/>
            <person name="Sun Q."/>
            <person name="Shu L."/>
            <person name="Wang H."/>
            <person name="Wang Y."/>
            <person name="Wang S."/>
            <person name="Wu C."/>
            <person name="Chan E.W."/>
            <person name="Chen G."/>
            <person name="Shen Z."/>
            <person name="Chen S."/>
            <person name="Zhang R."/>
        </authorList>
    </citation>
    <scope>NUCLEOTIDE SEQUENCE</scope>
    <source>
        <strain evidence="1">R1692</strain>
    </source>
</reference>
<evidence type="ECO:0000313" key="1">
    <source>
        <dbReference type="EMBL" id="MDM1048163.1"/>
    </source>
</evidence>
<protein>
    <submittedName>
        <fullName evidence="1">Uncharacterized protein</fullName>
    </submittedName>
</protein>
<dbReference type="EMBL" id="JACAGK010000018">
    <property type="protein sequence ID" value="MDM1048163.1"/>
    <property type="molecule type" value="Genomic_DNA"/>
</dbReference>
<keyword evidence="2" id="KW-1185">Reference proteome</keyword>
<proteinExistence type="predicted"/>
<reference evidence="1" key="1">
    <citation type="submission" date="2020-06" db="EMBL/GenBank/DDBJ databases">
        <authorList>
            <person name="Dong N."/>
        </authorList>
    </citation>
    <scope>NUCLEOTIDE SEQUENCE</scope>
    <source>
        <strain evidence="1">R1692</strain>
    </source>
</reference>
<dbReference type="Proteomes" id="UP001170954">
    <property type="component" value="Unassembled WGS sequence"/>
</dbReference>